<evidence type="ECO:0000313" key="1">
    <source>
        <dbReference type="EMBL" id="GAG43062.1"/>
    </source>
</evidence>
<feature type="non-terminal residue" evidence="1">
    <location>
        <position position="43"/>
    </location>
</feature>
<comment type="caution">
    <text evidence="1">The sequence shown here is derived from an EMBL/GenBank/DDBJ whole genome shotgun (WGS) entry which is preliminary data.</text>
</comment>
<name>X0Y6Y6_9ZZZZ</name>
<gene>
    <name evidence="1" type="ORF">S01H1_79771</name>
</gene>
<accession>X0Y6Y6</accession>
<organism evidence="1">
    <name type="scientific">marine sediment metagenome</name>
    <dbReference type="NCBI Taxonomy" id="412755"/>
    <lineage>
        <taxon>unclassified sequences</taxon>
        <taxon>metagenomes</taxon>
        <taxon>ecological metagenomes</taxon>
    </lineage>
</organism>
<proteinExistence type="predicted"/>
<protein>
    <submittedName>
        <fullName evidence="1">Uncharacterized protein</fullName>
    </submittedName>
</protein>
<dbReference type="EMBL" id="BARS01053809">
    <property type="protein sequence ID" value="GAG43062.1"/>
    <property type="molecule type" value="Genomic_DNA"/>
</dbReference>
<dbReference type="AlphaFoldDB" id="X0Y6Y6"/>
<sequence>MKINVKNLAKALYEEDRRFPAFDHGEYEELTYTQHLYFECEAK</sequence>
<reference evidence="1" key="1">
    <citation type="journal article" date="2014" name="Front. Microbiol.">
        <title>High frequency of phylogenetically diverse reductive dehalogenase-homologous genes in deep subseafloor sedimentary metagenomes.</title>
        <authorList>
            <person name="Kawai M."/>
            <person name="Futagami T."/>
            <person name="Toyoda A."/>
            <person name="Takaki Y."/>
            <person name="Nishi S."/>
            <person name="Hori S."/>
            <person name="Arai W."/>
            <person name="Tsubouchi T."/>
            <person name="Morono Y."/>
            <person name="Uchiyama I."/>
            <person name="Ito T."/>
            <person name="Fujiyama A."/>
            <person name="Inagaki F."/>
            <person name="Takami H."/>
        </authorList>
    </citation>
    <scope>NUCLEOTIDE SEQUENCE</scope>
    <source>
        <strain evidence="1">Expedition CK06-06</strain>
    </source>
</reference>